<protein>
    <submittedName>
        <fullName evidence="2">Rhodanese domain protein</fullName>
    </submittedName>
</protein>
<dbReference type="STRING" id="648996.Theam_0644"/>
<dbReference type="PANTHER" id="PTHR43031">
    <property type="entry name" value="FAD-DEPENDENT OXIDOREDUCTASE"/>
    <property type="match status" value="1"/>
</dbReference>
<dbReference type="InterPro" id="IPR050229">
    <property type="entry name" value="GlpE_sulfurtransferase"/>
</dbReference>
<sequence>MSMEVLATNLKEAIEAFKEKESFGNVNLHRARELIKDLGAYVLDVRPPEHVERENAEEAGIPGAVYIPFTELHQNLDRLPKPKNHPVVVGCKQTKLANRVAGILAALGYVNVYVLDTDIDNLIECHKAHTQE</sequence>
<dbReference type="Proteomes" id="UP000006362">
    <property type="component" value="Chromosome"/>
</dbReference>
<organism evidence="2 3">
    <name type="scientific">Thermovibrio ammonificans (strain DSM 15698 / JCM 12110 / HB-1)</name>
    <dbReference type="NCBI Taxonomy" id="648996"/>
    <lineage>
        <taxon>Bacteria</taxon>
        <taxon>Pseudomonadati</taxon>
        <taxon>Aquificota</taxon>
        <taxon>Aquificia</taxon>
        <taxon>Desulfurobacteriales</taxon>
        <taxon>Desulfurobacteriaceae</taxon>
        <taxon>Thermovibrio</taxon>
    </lineage>
</organism>
<keyword evidence="3" id="KW-1185">Reference proteome</keyword>
<dbReference type="SMART" id="SM00450">
    <property type="entry name" value="RHOD"/>
    <property type="match status" value="1"/>
</dbReference>
<dbReference type="KEGG" id="tam:Theam_0644"/>
<dbReference type="EMBL" id="CP002444">
    <property type="protein sequence ID" value="ADU96614.1"/>
    <property type="molecule type" value="Genomic_DNA"/>
</dbReference>
<feature type="domain" description="Rhodanese" evidence="1">
    <location>
        <begin position="39"/>
        <end position="131"/>
    </location>
</feature>
<dbReference type="CDD" id="cd00158">
    <property type="entry name" value="RHOD"/>
    <property type="match status" value="1"/>
</dbReference>
<evidence type="ECO:0000313" key="2">
    <source>
        <dbReference type="EMBL" id="ADU96614.1"/>
    </source>
</evidence>
<accession>E8T630</accession>
<evidence type="ECO:0000259" key="1">
    <source>
        <dbReference type="PROSITE" id="PS50206"/>
    </source>
</evidence>
<dbReference type="Pfam" id="PF00581">
    <property type="entry name" value="Rhodanese"/>
    <property type="match status" value="1"/>
</dbReference>
<dbReference type="SUPFAM" id="SSF52821">
    <property type="entry name" value="Rhodanese/Cell cycle control phosphatase"/>
    <property type="match status" value="1"/>
</dbReference>
<reference evidence="2" key="1">
    <citation type="submission" date="2011-01" db="EMBL/GenBank/DDBJ databases">
        <title>Complete sequence of chromosome of Thermovibrio ammonificans HB-1.</title>
        <authorList>
            <consortium name="US DOE Joint Genome Institute"/>
            <person name="Lucas S."/>
            <person name="Copeland A."/>
            <person name="Lapidus A."/>
            <person name="Cheng J.-F."/>
            <person name="Goodwin L."/>
            <person name="Pitluck S."/>
            <person name="Davenport K."/>
            <person name="Detter J.C."/>
            <person name="Han C."/>
            <person name="Tapia R."/>
            <person name="Land M."/>
            <person name="Hauser L."/>
            <person name="Kyrpides N."/>
            <person name="Ivanova N."/>
            <person name="Ovchinnikova G."/>
            <person name="Vetriani C."/>
            <person name="Woyke T."/>
        </authorList>
    </citation>
    <scope>NUCLEOTIDE SEQUENCE [LARGE SCALE GENOMIC DNA]</scope>
    <source>
        <strain evidence="2">HB-1</strain>
    </source>
</reference>
<proteinExistence type="predicted"/>
<dbReference type="Gene3D" id="3.40.250.10">
    <property type="entry name" value="Rhodanese-like domain"/>
    <property type="match status" value="1"/>
</dbReference>
<dbReference type="AlphaFoldDB" id="E8T630"/>
<gene>
    <name evidence="2" type="ordered locus">Theam_0644</name>
</gene>
<dbReference type="InterPro" id="IPR001763">
    <property type="entry name" value="Rhodanese-like_dom"/>
</dbReference>
<dbReference type="HOGENOM" id="CLU_1967537_0_0_0"/>
<name>E8T630_THEA1</name>
<dbReference type="eggNOG" id="COG0607">
    <property type="taxonomic scope" value="Bacteria"/>
</dbReference>
<dbReference type="RefSeq" id="WP_013537400.1">
    <property type="nucleotide sequence ID" value="NC_014926.1"/>
</dbReference>
<dbReference type="PANTHER" id="PTHR43031:SF16">
    <property type="entry name" value="OXIDOREDUCTASE"/>
    <property type="match status" value="1"/>
</dbReference>
<dbReference type="InterPro" id="IPR036873">
    <property type="entry name" value="Rhodanese-like_dom_sf"/>
</dbReference>
<evidence type="ECO:0000313" key="3">
    <source>
        <dbReference type="Proteomes" id="UP000006362"/>
    </source>
</evidence>
<dbReference type="PROSITE" id="PS50206">
    <property type="entry name" value="RHODANESE_3"/>
    <property type="match status" value="1"/>
</dbReference>